<dbReference type="EMBL" id="VRTS01000001">
    <property type="protein sequence ID" value="TXK65706.1"/>
    <property type="molecule type" value="Genomic_DNA"/>
</dbReference>
<dbReference type="PROSITE" id="PS51257">
    <property type="entry name" value="PROKAR_LIPOPROTEIN"/>
    <property type="match status" value="1"/>
</dbReference>
<accession>A0A5C8KY18</accession>
<proteinExistence type="predicted"/>
<dbReference type="GO" id="GO:0019605">
    <property type="term" value="P:butyrate metabolic process"/>
    <property type="evidence" value="ECO:0007669"/>
    <property type="project" value="InterPro"/>
</dbReference>
<organism evidence="2 3">
    <name type="scientific">Alkalisalibacterium limincola</name>
    <dbReference type="NCBI Taxonomy" id="2699169"/>
    <lineage>
        <taxon>Bacteria</taxon>
        <taxon>Pseudomonadati</taxon>
        <taxon>Pseudomonadota</taxon>
        <taxon>Gammaproteobacteria</taxon>
        <taxon>Lysobacterales</taxon>
        <taxon>Lysobacteraceae</taxon>
        <taxon>Alkalisalibacterium</taxon>
    </lineage>
</organism>
<dbReference type="SUPFAM" id="SSF53474">
    <property type="entry name" value="alpha/beta-Hydrolases"/>
    <property type="match status" value="2"/>
</dbReference>
<name>A0A5C8KY18_9GAMM</name>
<keyword evidence="1" id="KW-0378">Hydrolase</keyword>
<dbReference type="Pfam" id="PF10605">
    <property type="entry name" value="3HBOH"/>
    <property type="match status" value="1"/>
</dbReference>
<evidence type="ECO:0000256" key="1">
    <source>
        <dbReference type="ARBA" id="ARBA00022801"/>
    </source>
</evidence>
<evidence type="ECO:0000313" key="3">
    <source>
        <dbReference type="Proteomes" id="UP000321248"/>
    </source>
</evidence>
<reference evidence="2 3" key="1">
    <citation type="submission" date="2019-08" db="EMBL/GenBank/DDBJ databases">
        <authorList>
            <person name="Karlyshev A.V."/>
        </authorList>
    </citation>
    <scope>NUCLEOTIDE SEQUENCE [LARGE SCALE GENOMIC DNA]</scope>
    <source>
        <strain evidence="2 3">Alg18-2.2</strain>
    </source>
</reference>
<gene>
    <name evidence="2" type="ORF">FU658_00860</name>
</gene>
<dbReference type="Gene3D" id="3.40.50.1820">
    <property type="entry name" value="alpha/beta hydrolase"/>
    <property type="match status" value="1"/>
</dbReference>
<protein>
    <submittedName>
        <fullName evidence="2">Hydrogenase</fullName>
    </submittedName>
</protein>
<dbReference type="Proteomes" id="UP000321248">
    <property type="component" value="Unassembled WGS sequence"/>
</dbReference>
<dbReference type="RefSeq" id="WP_147890379.1">
    <property type="nucleotide sequence ID" value="NZ_VRTS01000001.1"/>
</dbReference>
<dbReference type="GO" id="GO:0005615">
    <property type="term" value="C:extracellular space"/>
    <property type="evidence" value="ECO:0007669"/>
    <property type="project" value="InterPro"/>
</dbReference>
<dbReference type="AlphaFoldDB" id="A0A5C8KY18"/>
<dbReference type="OrthoDB" id="4294477at2"/>
<dbReference type="GO" id="GO:0047989">
    <property type="term" value="F:hydroxybutyrate-dimer hydrolase activity"/>
    <property type="evidence" value="ECO:0007669"/>
    <property type="project" value="InterPro"/>
</dbReference>
<dbReference type="InterPro" id="IPR016582">
    <property type="entry name" value="OHBut_olig_hydro_put"/>
</dbReference>
<keyword evidence="3" id="KW-1185">Reference proteome</keyword>
<dbReference type="InterPro" id="IPR029058">
    <property type="entry name" value="AB_hydrolase_fold"/>
</dbReference>
<sequence>MNNTARALVFVLSTPLLLACQEPPSGAARSMSTDAIGDLQWRVSEHRDGDDLLSAGLGLDGLRQMQAPDFGDPENPTAAELRRRAVWSNWRGIADFSQPGGIGQGLGDLAPVPGLEFQALLRLDGASQPHRVLVQVPDGFDAKVRCLVVAAASGSRSAYGAISLASGWALPRGCAVVHTDKGLGTAWQSLPGALGASLDGTLVEAGGDREFTVDAGEHDLPRVAVKHAHSGDNPEADWGRHVRQAAMAGLAALGEARPGEAPFTTDNTRIIAVGISNGGGAVLRAAELEGDWLDGVVAISPNIYPAQGGRALYDVATEAALLMPCALLASAFDDEPLARPGGLKPPAWGVRCAMLAEAGLLDGGDMAARAQDAHARLRDGGWSDEALAAGALSVGFDLWRAVAVPYASAYSRTGPHAMPCGYGYAVVDASGTPRLPGRAEQAAWWSDSAGLPPGSGVSIVDAMAADAPAADPALPGLLCLRGLWADGTVRGRGLRDGIEATRAAPPRAGLPVLVLHGVDDGLVPEAHTALPYVAGARAAGADIHYWPIANAQHFDAMLGLPGLGGRYQPLLPHAWDALDAMAAHLADGDEIPAMSRVQSSTGASGD</sequence>
<evidence type="ECO:0000313" key="2">
    <source>
        <dbReference type="EMBL" id="TXK65706.1"/>
    </source>
</evidence>
<comment type="caution">
    <text evidence="2">The sequence shown here is derived from an EMBL/GenBank/DDBJ whole genome shotgun (WGS) entry which is preliminary data.</text>
</comment>